<accession>A0A9X2EJP8</accession>
<organism evidence="6 7">
    <name type="scientific">Sphingomicrobium sediminis</name>
    <dbReference type="NCBI Taxonomy" id="2950949"/>
    <lineage>
        <taxon>Bacteria</taxon>
        <taxon>Pseudomonadati</taxon>
        <taxon>Pseudomonadota</taxon>
        <taxon>Alphaproteobacteria</taxon>
        <taxon>Sphingomonadales</taxon>
        <taxon>Sphingomonadaceae</taxon>
        <taxon>Sphingomicrobium</taxon>
    </lineage>
</organism>
<name>A0A9X2EJP8_9SPHN</name>
<dbReference type="SUPFAM" id="SSF52833">
    <property type="entry name" value="Thioredoxin-like"/>
    <property type="match status" value="1"/>
</dbReference>
<keyword evidence="3" id="KW-1015">Disulfide bond</keyword>
<comment type="caution">
    <text evidence="6">The sequence shown here is derived from an EMBL/GenBank/DDBJ whole genome shotgun (WGS) entry which is preliminary data.</text>
</comment>
<dbReference type="Gene3D" id="3.40.30.10">
    <property type="entry name" value="Glutaredoxin"/>
    <property type="match status" value="1"/>
</dbReference>
<evidence type="ECO:0000313" key="6">
    <source>
        <dbReference type="EMBL" id="MCM8558061.1"/>
    </source>
</evidence>
<dbReference type="Proteomes" id="UP001155128">
    <property type="component" value="Unassembled WGS sequence"/>
</dbReference>
<feature type="domain" description="Thioredoxin" evidence="5">
    <location>
        <begin position="8"/>
        <end position="116"/>
    </location>
</feature>
<dbReference type="PROSITE" id="PS00194">
    <property type="entry name" value="THIOREDOXIN_1"/>
    <property type="match status" value="1"/>
</dbReference>
<keyword evidence="4" id="KW-0676">Redox-active center</keyword>
<keyword evidence="2" id="KW-0249">Electron transport</keyword>
<dbReference type="PANTHER" id="PTHR45663:SF11">
    <property type="entry name" value="GEO12009P1"/>
    <property type="match status" value="1"/>
</dbReference>
<dbReference type="RefSeq" id="WP_252114676.1">
    <property type="nucleotide sequence ID" value="NZ_JAMSHT010000001.1"/>
</dbReference>
<evidence type="ECO:0000256" key="2">
    <source>
        <dbReference type="ARBA" id="ARBA00022982"/>
    </source>
</evidence>
<dbReference type="GO" id="GO:0015035">
    <property type="term" value="F:protein-disulfide reductase activity"/>
    <property type="evidence" value="ECO:0007669"/>
    <property type="project" value="TreeGrafter"/>
</dbReference>
<reference evidence="6" key="1">
    <citation type="submission" date="2022-06" db="EMBL/GenBank/DDBJ databases">
        <title>Sphingomicrobium sedimins sp. nov., a marine bacterium isolated from tidal flat.</title>
        <authorList>
            <person name="Kim C.-H."/>
            <person name="Yoo Y."/>
            <person name="Kim J.-J."/>
        </authorList>
    </citation>
    <scope>NUCLEOTIDE SEQUENCE</scope>
    <source>
        <strain evidence="6">GRR-S6-50</strain>
    </source>
</reference>
<dbReference type="PANTHER" id="PTHR45663">
    <property type="entry name" value="GEO12009P1"/>
    <property type="match status" value="1"/>
</dbReference>
<evidence type="ECO:0000256" key="3">
    <source>
        <dbReference type="ARBA" id="ARBA00023157"/>
    </source>
</evidence>
<evidence type="ECO:0000313" key="7">
    <source>
        <dbReference type="Proteomes" id="UP001155128"/>
    </source>
</evidence>
<dbReference type="AlphaFoldDB" id="A0A9X2EJP8"/>
<dbReference type="Gene3D" id="1.25.40.10">
    <property type="entry name" value="Tetratricopeptide repeat domain"/>
    <property type="match status" value="1"/>
</dbReference>
<evidence type="ECO:0000256" key="1">
    <source>
        <dbReference type="ARBA" id="ARBA00022448"/>
    </source>
</evidence>
<gene>
    <name evidence="6" type="ORF">NDO55_09530</name>
</gene>
<keyword evidence="7" id="KW-1185">Reference proteome</keyword>
<protein>
    <submittedName>
        <fullName evidence="6">Tetratricopeptide repeat protein</fullName>
    </submittedName>
</protein>
<keyword evidence="1" id="KW-0813">Transport</keyword>
<dbReference type="InterPro" id="IPR017937">
    <property type="entry name" value="Thioredoxin_CS"/>
</dbReference>
<evidence type="ECO:0000256" key="4">
    <source>
        <dbReference type="ARBA" id="ARBA00023284"/>
    </source>
</evidence>
<dbReference type="SUPFAM" id="SSF48452">
    <property type="entry name" value="TPR-like"/>
    <property type="match status" value="1"/>
</dbReference>
<evidence type="ECO:0000259" key="5">
    <source>
        <dbReference type="PROSITE" id="PS51352"/>
    </source>
</evidence>
<dbReference type="InterPro" id="IPR011990">
    <property type="entry name" value="TPR-like_helical_dom_sf"/>
</dbReference>
<dbReference type="Pfam" id="PF00085">
    <property type="entry name" value="Thioredoxin"/>
    <property type="match status" value="1"/>
</dbReference>
<dbReference type="Pfam" id="PF14559">
    <property type="entry name" value="TPR_19"/>
    <property type="match status" value="1"/>
</dbReference>
<proteinExistence type="predicted"/>
<dbReference type="EMBL" id="JAMSHT010000001">
    <property type="protein sequence ID" value="MCM8558061.1"/>
    <property type="molecule type" value="Genomic_DNA"/>
</dbReference>
<dbReference type="InterPro" id="IPR013766">
    <property type="entry name" value="Thioredoxin_domain"/>
</dbReference>
<dbReference type="GO" id="GO:0005737">
    <property type="term" value="C:cytoplasm"/>
    <property type="evidence" value="ECO:0007669"/>
    <property type="project" value="TreeGrafter"/>
</dbReference>
<dbReference type="GO" id="GO:0006950">
    <property type="term" value="P:response to stress"/>
    <property type="evidence" value="ECO:0007669"/>
    <property type="project" value="UniProtKB-ARBA"/>
</dbReference>
<dbReference type="PROSITE" id="PS51352">
    <property type="entry name" value="THIOREDOXIN_2"/>
    <property type="match status" value="1"/>
</dbReference>
<dbReference type="InterPro" id="IPR036249">
    <property type="entry name" value="Thioredoxin-like_sf"/>
</dbReference>
<dbReference type="Pfam" id="PF14561">
    <property type="entry name" value="TPR_20"/>
    <property type="match status" value="1"/>
</dbReference>
<sequence>MASLSMTPDEQQALKRFEAQVIQPSMEKLVLVQFTAEWCGPCKQLSPILDQIAQDFADKGVLLERVDVDAEKFIAAQFRIQSVPTVYAIFQGQPVADLTQYRTPGQLTQVLDQLVRQLPLGGEAQQKEQEVAPLLAMGDEVLESGDAERGMILFTQLMEMDAGNPKVIGGLARAMILAGKQDDAAALLDGVEEKIADDPAIAQARAQLKMAKAGEAAVDTAPYIARLEADENDHEARFALAQAAMAAGERDAAADQLLEIIGRERDWEDGKARATFLELLEAAGLEDGWSSQQRRRLSAVLFT</sequence>